<dbReference type="GeneTree" id="ENSGT00940000177259"/>
<reference evidence="1" key="1">
    <citation type="submission" date="2025-08" db="UniProtKB">
        <authorList>
            <consortium name="Ensembl"/>
        </authorList>
    </citation>
    <scope>IDENTIFICATION</scope>
</reference>
<evidence type="ECO:0008006" key="3">
    <source>
        <dbReference type="Google" id="ProtNLM"/>
    </source>
</evidence>
<dbReference type="AlphaFoldDB" id="A0A3Q3BM84"/>
<dbReference type="Proteomes" id="UP000264800">
    <property type="component" value="Unplaced"/>
</dbReference>
<dbReference type="Gene3D" id="3.30.420.10">
    <property type="entry name" value="Ribonuclease H-like superfamily/Ribonuclease H"/>
    <property type="match status" value="1"/>
</dbReference>
<protein>
    <recommendedName>
        <fullName evidence="3">Tc1-like transposase DDE domain-containing protein</fullName>
    </recommendedName>
</protein>
<evidence type="ECO:0000313" key="2">
    <source>
        <dbReference type="Proteomes" id="UP000264800"/>
    </source>
</evidence>
<accession>A0A3Q3BM84</accession>
<keyword evidence="2" id="KW-1185">Reference proteome</keyword>
<dbReference type="GO" id="GO:0003676">
    <property type="term" value="F:nucleic acid binding"/>
    <property type="evidence" value="ECO:0007669"/>
    <property type="project" value="InterPro"/>
</dbReference>
<evidence type="ECO:0000313" key="1">
    <source>
        <dbReference type="Ensembl" id="ENSKMAP00000026514.1"/>
    </source>
</evidence>
<dbReference type="Ensembl" id="ENSKMAT00000026853.1">
    <property type="protein sequence ID" value="ENSKMAP00000026514.1"/>
    <property type="gene ID" value="ENSKMAG00000019672.1"/>
</dbReference>
<sequence>IFQQDNACPHTTHVSKDRMLHVEVLPWSARSPIFFQIEHVWDLLGCQL</sequence>
<dbReference type="InterPro" id="IPR036397">
    <property type="entry name" value="RNaseH_sf"/>
</dbReference>
<name>A0A3Q3BM84_KRYMA</name>
<organism evidence="1 2">
    <name type="scientific">Kryptolebias marmoratus</name>
    <name type="common">Mangrove killifish</name>
    <name type="synonym">Rivulus marmoratus</name>
    <dbReference type="NCBI Taxonomy" id="37003"/>
    <lineage>
        <taxon>Eukaryota</taxon>
        <taxon>Metazoa</taxon>
        <taxon>Chordata</taxon>
        <taxon>Craniata</taxon>
        <taxon>Vertebrata</taxon>
        <taxon>Euteleostomi</taxon>
        <taxon>Actinopterygii</taxon>
        <taxon>Neopterygii</taxon>
        <taxon>Teleostei</taxon>
        <taxon>Neoteleostei</taxon>
        <taxon>Acanthomorphata</taxon>
        <taxon>Ovalentaria</taxon>
        <taxon>Atherinomorphae</taxon>
        <taxon>Cyprinodontiformes</taxon>
        <taxon>Rivulidae</taxon>
        <taxon>Kryptolebias</taxon>
    </lineage>
</organism>
<reference evidence="1" key="2">
    <citation type="submission" date="2025-09" db="UniProtKB">
        <authorList>
            <consortium name="Ensembl"/>
        </authorList>
    </citation>
    <scope>IDENTIFICATION</scope>
</reference>
<proteinExistence type="predicted"/>